<accession>A0A7I8JEI6</accession>
<dbReference type="PANTHER" id="PTHR12687:SF8">
    <property type="entry name" value="PROTEIN REBELOTE"/>
    <property type="match status" value="1"/>
</dbReference>
<dbReference type="InterPro" id="IPR005343">
    <property type="entry name" value="Noc2"/>
</dbReference>
<dbReference type="AlphaFoldDB" id="A0A7I8JEI6"/>
<proteinExistence type="inferred from homology"/>
<feature type="compositionally biased region" description="Basic residues" evidence="4">
    <location>
        <begin position="22"/>
        <end position="39"/>
    </location>
</feature>
<dbReference type="EMBL" id="CACRZD030000011">
    <property type="protein sequence ID" value="CAA6668568.1"/>
    <property type="molecule type" value="Genomic_DNA"/>
</dbReference>
<dbReference type="GO" id="GO:0030690">
    <property type="term" value="C:Noc1p-Noc2p complex"/>
    <property type="evidence" value="ECO:0007669"/>
    <property type="project" value="TreeGrafter"/>
</dbReference>
<dbReference type="GO" id="GO:0042273">
    <property type="term" value="P:ribosomal large subunit biogenesis"/>
    <property type="evidence" value="ECO:0007669"/>
    <property type="project" value="TreeGrafter"/>
</dbReference>
<dbReference type="EMBL" id="LR743598">
    <property type="protein sequence ID" value="CAA2629324.1"/>
    <property type="molecule type" value="Genomic_DNA"/>
</dbReference>
<keyword evidence="3" id="KW-0539">Nucleus</keyword>
<evidence type="ECO:0000313" key="6">
    <source>
        <dbReference type="Proteomes" id="UP001189122"/>
    </source>
</evidence>
<sequence length="744" mass="84620">MGKLGKRARKFSQKNLQSVYRKKRKFNSMRENSKRRRSSGCHGVASGGNGKVAIDQPREVIDGTNVSGAVACNFLEALFSEDEDILLEDFSDSDGFLSEDSDCPYISETDHTHESEDVGGQPPVVGKNREMLLKLAKKKEKIDRLREKDPGFSKFLNSRKRDLKQFRFEDASSDEEEVNGKDGDTEVEGINAFQGKVLTTHTIDVWCWMVLEESNMLALPNLLNAFRASCHYGTGDSNDSSWTGISSKEVYSRIITFVLCEADGIFRRLLCMSRGKMSISKLNSSPKWLTVRPLIKSYLRSSLVLVKQLTDSKILAFTLSKLRSSIMFFSAFPSLFSRLIKTAVHFWATGDKHLSSSSFFILEDIATTSSSEWLEACLTQTYRAFISRCKFVEPASFKQIEFLSDNMVELYSVDIQCAYQKVLSALQELANVLQSGLKTKNKEELQRIHSWQYVNCLDVWVKFITKNIRDHDLQPVLYSVIQIVTGVAHLFPGRRYLPLRIKCVQMLNQLSSASGVFIPIVSLVIDFLECSGSSNVEPGHGRTCCFSSVLKHCSAVHYSIYLYFYDWWRDKDESKPHAQRQTWLMTGLGIRNGGGKPGVPKQLLKSWGFQEECILSAIEQLSAHFAQWSYCISFPELVTIPLIVLKRFLEETTVESHRRLVEQNRDFVERKRDEVSFSPNDQASVESFLQVNFMLFSPLSKARSTGSVYARTRLIRCGQSDFIPTHHESVLDLTILPRKRVEKK</sequence>
<organism evidence="5">
    <name type="scientific">Spirodela intermedia</name>
    <name type="common">Intermediate duckweed</name>
    <dbReference type="NCBI Taxonomy" id="51605"/>
    <lineage>
        <taxon>Eukaryota</taxon>
        <taxon>Viridiplantae</taxon>
        <taxon>Streptophyta</taxon>
        <taxon>Embryophyta</taxon>
        <taxon>Tracheophyta</taxon>
        <taxon>Spermatophyta</taxon>
        <taxon>Magnoliopsida</taxon>
        <taxon>Liliopsida</taxon>
        <taxon>Araceae</taxon>
        <taxon>Lemnoideae</taxon>
        <taxon>Spirodela</taxon>
    </lineage>
</organism>
<evidence type="ECO:0000256" key="3">
    <source>
        <dbReference type="ARBA" id="ARBA00023242"/>
    </source>
</evidence>
<reference evidence="5 6" key="1">
    <citation type="submission" date="2019-12" db="EMBL/GenBank/DDBJ databases">
        <authorList>
            <person name="Scholz U."/>
            <person name="Mascher M."/>
            <person name="Fiebig A."/>
        </authorList>
    </citation>
    <scope>NUCLEOTIDE SEQUENCE</scope>
</reference>
<evidence type="ECO:0000313" key="5">
    <source>
        <dbReference type="EMBL" id="CAA2629324.1"/>
    </source>
</evidence>
<comment type="similarity">
    <text evidence="2">Belongs to the NOC2 family.</text>
</comment>
<protein>
    <submittedName>
        <fullName evidence="5">Uncharacterized protein</fullName>
    </submittedName>
</protein>
<keyword evidence="6" id="KW-1185">Reference proteome</keyword>
<evidence type="ECO:0000256" key="2">
    <source>
        <dbReference type="ARBA" id="ARBA00005907"/>
    </source>
</evidence>
<dbReference type="GO" id="GO:0005730">
    <property type="term" value="C:nucleolus"/>
    <property type="evidence" value="ECO:0007669"/>
    <property type="project" value="TreeGrafter"/>
</dbReference>
<feature type="region of interest" description="Disordered" evidence="4">
    <location>
        <begin position="22"/>
        <end position="50"/>
    </location>
</feature>
<evidence type="ECO:0000256" key="4">
    <source>
        <dbReference type="SAM" id="MobiDB-lite"/>
    </source>
</evidence>
<dbReference type="PANTHER" id="PTHR12687">
    <property type="entry name" value="NUCLEOLAR COMPLEX 2 AND RAD4-RELATED"/>
    <property type="match status" value="1"/>
</dbReference>
<comment type="subcellular location">
    <subcellularLocation>
        <location evidence="1">Nucleus</location>
    </subcellularLocation>
</comment>
<evidence type="ECO:0000256" key="1">
    <source>
        <dbReference type="ARBA" id="ARBA00004123"/>
    </source>
</evidence>
<dbReference type="GO" id="GO:0030691">
    <property type="term" value="C:Noc2p-Noc3p complex"/>
    <property type="evidence" value="ECO:0007669"/>
    <property type="project" value="TreeGrafter"/>
</dbReference>
<gene>
    <name evidence="5" type="ORF">SI7747_11014962</name>
</gene>
<dbReference type="Proteomes" id="UP001189122">
    <property type="component" value="Unassembled WGS sequence"/>
</dbReference>
<dbReference type="Pfam" id="PF03715">
    <property type="entry name" value="Noc2"/>
    <property type="match status" value="2"/>
</dbReference>
<dbReference type="GO" id="GO:0005654">
    <property type="term" value="C:nucleoplasm"/>
    <property type="evidence" value="ECO:0007669"/>
    <property type="project" value="TreeGrafter"/>
</dbReference>
<name>A0A7I8JEI6_SPIIN</name>